<dbReference type="Proteomes" id="UP000025229">
    <property type="component" value="Chromosome"/>
</dbReference>
<dbReference type="STRING" id="42256.RradSPS_0269"/>
<dbReference type="RefSeq" id="WP_038680165.1">
    <property type="nucleotide sequence ID" value="NZ_CP007514.1"/>
</dbReference>
<feature type="transmembrane region" description="Helical" evidence="1">
    <location>
        <begin position="7"/>
        <end position="31"/>
    </location>
</feature>
<keyword evidence="1" id="KW-0812">Transmembrane</keyword>
<dbReference type="AlphaFoldDB" id="A0A023WZD2"/>
<proteinExistence type="predicted"/>
<name>A0A023WZD2_RUBRA</name>
<dbReference type="KEGG" id="rrd:RradSPS_0269"/>
<evidence type="ECO:0000313" key="3">
    <source>
        <dbReference type="EMBL" id="MDX5892965.1"/>
    </source>
</evidence>
<dbReference type="EMBL" id="JAWXXX010000001">
    <property type="protein sequence ID" value="MDX5892965.1"/>
    <property type="molecule type" value="Genomic_DNA"/>
</dbReference>
<keyword evidence="1" id="KW-0472">Membrane</keyword>
<dbReference type="eggNOG" id="ENOG50344US">
    <property type="taxonomic scope" value="Bacteria"/>
</dbReference>
<keyword evidence="4" id="KW-1185">Reference proteome</keyword>
<keyword evidence="1" id="KW-1133">Transmembrane helix</keyword>
<reference evidence="3" key="2">
    <citation type="submission" date="2023-11" db="EMBL/GenBank/DDBJ databases">
        <title>MicrobeMod: A computational toolkit for identifying prokaryotic methylation and restriction-modification with nanopore sequencing.</title>
        <authorList>
            <person name="Crits-Christoph A."/>
            <person name="Kang S.C."/>
            <person name="Lee H."/>
            <person name="Ostrov N."/>
        </authorList>
    </citation>
    <scope>NUCLEOTIDE SEQUENCE</scope>
    <source>
        <strain evidence="3">ATCC 51242</strain>
    </source>
</reference>
<evidence type="ECO:0000313" key="4">
    <source>
        <dbReference type="Proteomes" id="UP000025229"/>
    </source>
</evidence>
<organism evidence="2 4">
    <name type="scientific">Rubrobacter radiotolerans</name>
    <name type="common">Arthrobacter radiotolerans</name>
    <dbReference type="NCBI Taxonomy" id="42256"/>
    <lineage>
        <taxon>Bacteria</taxon>
        <taxon>Bacillati</taxon>
        <taxon>Actinomycetota</taxon>
        <taxon>Rubrobacteria</taxon>
        <taxon>Rubrobacterales</taxon>
        <taxon>Rubrobacteraceae</taxon>
        <taxon>Rubrobacter</taxon>
    </lineage>
</organism>
<feature type="transmembrane region" description="Helical" evidence="1">
    <location>
        <begin position="61"/>
        <end position="82"/>
    </location>
</feature>
<dbReference type="HOGENOM" id="CLU_124494_0_0_11"/>
<evidence type="ECO:0000256" key="1">
    <source>
        <dbReference type="SAM" id="Phobius"/>
    </source>
</evidence>
<evidence type="ECO:0000313" key="2">
    <source>
        <dbReference type="EMBL" id="AHY45552.1"/>
    </source>
</evidence>
<dbReference type="Proteomes" id="UP001281130">
    <property type="component" value="Unassembled WGS sequence"/>
</dbReference>
<protein>
    <recommendedName>
        <fullName evidence="5">Alkaline shock response membrane anchor protein AmaP</fullName>
    </recommendedName>
</protein>
<sequence length="186" mass="19886">MNGFNRFVLLVVALLLIAVPVLLLLINFGVIPADTVNQYTGYRAGLASLEGITNLNLTSTLARVITVIVGALVALIALLLLLRELTFGKVLVRNAVVDDRPGAETRLTAKAISALSDGAAREAGARDPSTSLSTKGDAYEVDCRIKVPESGNYTEIASRARANIKRVLESQSLKVRDVEVTVRGKE</sequence>
<reference evidence="2 4" key="1">
    <citation type="submission" date="2014-03" db="EMBL/GenBank/DDBJ databases">
        <title>Complete genome sequence of the Radio-Resistant Rubrobacter radiotolerans RSPS-4.</title>
        <authorList>
            <person name="Egas C.C."/>
            <person name="Barroso C.C."/>
            <person name="Froufe H.J.C."/>
            <person name="Pacheco J.J."/>
            <person name="Albuquerque L.L."/>
            <person name="da Costa M.M.S."/>
        </authorList>
    </citation>
    <scope>NUCLEOTIDE SEQUENCE [LARGE SCALE GENOMIC DNA]</scope>
    <source>
        <strain evidence="2 4">RSPS-4</strain>
    </source>
</reference>
<accession>A0A023WZD2</accession>
<dbReference type="OrthoDB" id="5244369at2"/>
<evidence type="ECO:0008006" key="5">
    <source>
        <dbReference type="Google" id="ProtNLM"/>
    </source>
</evidence>
<dbReference type="EMBL" id="CP007514">
    <property type="protein sequence ID" value="AHY45552.1"/>
    <property type="molecule type" value="Genomic_DNA"/>
</dbReference>
<gene>
    <name evidence="2" type="ORF">RradSPS_0269</name>
    <name evidence="3" type="ORF">SIL72_02870</name>
</gene>